<evidence type="ECO:0000256" key="3">
    <source>
        <dbReference type="SAM" id="MobiDB-lite"/>
    </source>
</evidence>
<keyword evidence="5" id="KW-1185">Reference proteome</keyword>
<dbReference type="GO" id="GO:0005634">
    <property type="term" value="C:nucleus"/>
    <property type="evidence" value="ECO:0007669"/>
    <property type="project" value="UniProtKB-SubCell"/>
</dbReference>
<feature type="compositionally biased region" description="Low complexity" evidence="3">
    <location>
        <begin position="82"/>
        <end position="92"/>
    </location>
</feature>
<comment type="subcellular location">
    <subcellularLocation>
        <location evidence="1">Nucleus</location>
    </subcellularLocation>
</comment>
<dbReference type="AlphaFoldDB" id="A0A2G9RE53"/>
<dbReference type="GO" id="GO:0010506">
    <property type="term" value="P:regulation of autophagy"/>
    <property type="evidence" value="ECO:0007669"/>
    <property type="project" value="TreeGrafter"/>
</dbReference>
<name>A0A2G9RE53_AQUCT</name>
<dbReference type="PANTHER" id="PTHR15911">
    <property type="entry name" value="WW DOMAIN-CONTAINING ADAPTER PROTEIN WITH COILED-COIL"/>
    <property type="match status" value="1"/>
</dbReference>
<evidence type="ECO:0000256" key="1">
    <source>
        <dbReference type="ARBA" id="ARBA00004123"/>
    </source>
</evidence>
<feature type="region of interest" description="Disordered" evidence="3">
    <location>
        <begin position="26"/>
        <end position="116"/>
    </location>
</feature>
<gene>
    <name evidence="4" type="ORF">AB205_0199720</name>
</gene>
<organism evidence="4 5">
    <name type="scientific">Aquarana catesbeiana</name>
    <name type="common">American bullfrog</name>
    <name type="synonym">Rana catesbeiana</name>
    <dbReference type="NCBI Taxonomy" id="8400"/>
    <lineage>
        <taxon>Eukaryota</taxon>
        <taxon>Metazoa</taxon>
        <taxon>Chordata</taxon>
        <taxon>Craniata</taxon>
        <taxon>Vertebrata</taxon>
        <taxon>Euteleostomi</taxon>
        <taxon>Amphibia</taxon>
        <taxon>Batrachia</taxon>
        <taxon>Anura</taxon>
        <taxon>Neobatrachia</taxon>
        <taxon>Ranoidea</taxon>
        <taxon>Ranidae</taxon>
        <taxon>Aquarana</taxon>
    </lineage>
</organism>
<sequence>MLHKIITAGSSAFNITSLISQVAQLSAQMTKSNQSPMPLTSDASSPRTPQTNTVPHKPLINTTPVSSQPKASAAVGAKQGPSTQTVQQQSVTAEKSQGHEPASPRNLWCQRSEWSQ</sequence>
<feature type="compositionally biased region" description="Polar residues" evidence="3">
    <location>
        <begin position="26"/>
        <end position="70"/>
    </location>
</feature>
<dbReference type="PANTHER" id="PTHR15911:SF6">
    <property type="entry name" value="WW DOMAIN-CONTAINING ADAPTER PROTEIN WITH COILED-COIL"/>
    <property type="match status" value="1"/>
</dbReference>
<dbReference type="OrthoDB" id="10072039at2759"/>
<protein>
    <recommendedName>
        <fullName evidence="6">WW domain-containing protein</fullName>
    </recommendedName>
</protein>
<dbReference type="GO" id="GO:0000993">
    <property type="term" value="F:RNA polymerase II complex binding"/>
    <property type="evidence" value="ECO:0007669"/>
    <property type="project" value="TreeGrafter"/>
</dbReference>
<feature type="non-terminal residue" evidence="4">
    <location>
        <position position="116"/>
    </location>
</feature>
<proteinExistence type="predicted"/>
<keyword evidence="2" id="KW-0539">Nucleus</keyword>
<dbReference type="Proteomes" id="UP000228934">
    <property type="component" value="Unassembled WGS sequence"/>
</dbReference>
<dbReference type="EMBL" id="KV946449">
    <property type="protein sequence ID" value="PIO26124.1"/>
    <property type="molecule type" value="Genomic_DNA"/>
</dbReference>
<evidence type="ECO:0000313" key="5">
    <source>
        <dbReference type="Proteomes" id="UP000228934"/>
    </source>
</evidence>
<accession>A0A2G9RE53</accession>
<evidence type="ECO:0008006" key="6">
    <source>
        <dbReference type="Google" id="ProtNLM"/>
    </source>
</evidence>
<dbReference type="InterPro" id="IPR038867">
    <property type="entry name" value="WAC"/>
</dbReference>
<evidence type="ECO:0000256" key="2">
    <source>
        <dbReference type="ARBA" id="ARBA00023242"/>
    </source>
</evidence>
<dbReference type="GO" id="GO:1904263">
    <property type="term" value="P:positive regulation of TORC1 signaling"/>
    <property type="evidence" value="ECO:0007669"/>
    <property type="project" value="TreeGrafter"/>
</dbReference>
<reference evidence="5" key="1">
    <citation type="journal article" date="2017" name="Nat. Commun.">
        <title>The North American bullfrog draft genome provides insight into hormonal regulation of long noncoding RNA.</title>
        <authorList>
            <person name="Hammond S.A."/>
            <person name="Warren R.L."/>
            <person name="Vandervalk B.P."/>
            <person name="Kucuk E."/>
            <person name="Khan H."/>
            <person name="Gibb E.A."/>
            <person name="Pandoh P."/>
            <person name="Kirk H."/>
            <person name="Zhao Y."/>
            <person name="Jones M."/>
            <person name="Mungall A.J."/>
            <person name="Coope R."/>
            <person name="Pleasance S."/>
            <person name="Moore R.A."/>
            <person name="Holt R.A."/>
            <person name="Round J.M."/>
            <person name="Ohora S."/>
            <person name="Walle B.V."/>
            <person name="Veldhoen N."/>
            <person name="Helbing C.C."/>
            <person name="Birol I."/>
        </authorList>
    </citation>
    <scope>NUCLEOTIDE SEQUENCE [LARGE SCALE GENOMIC DNA]</scope>
</reference>
<dbReference type="GO" id="GO:0003682">
    <property type="term" value="F:chromatin binding"/>
    <property type="evidence" value="ECO:0007669"/>
    <property type="project" value="TreeGrafter"/>
</dbReference>
<evidence type="ECO:0000313" key="4">
    <source>
        <dbReference type="EMBL" id="PIO26124.1"/>
    </source>
</evidence>